<dbReference type="GO" id="GO:0005886">
    <property type="term" value="C:plasma membrane"/>
    <property type="evidence" value="ECO:0007669"/>
    <property type="project" value="UniProtKB-SubCell"/>
</dbReference>
<dbReference type="InterPro" id="IPR050297">
    <property type="entry name" value="LipidA_mod_glycosyltrf_83"/>
</dbReference>
<feature type="transmembrane region" description="Helical" evidence="8">
    <location>
        <begin position="100"/>
        <end position="123"/>
    </location>
</feature>
<keyword evidence="6 8" id="KW-1133">Transmembrane helix</keyword>
<dbReference type="EMBL" id="LWQS01000050">
    <property type="protein sequence ID" value="OAN45907.1"/>
    <property type="molecule type" value="Genomic_DNA"/>
</dbReference>
<name>A0A178MCN4_9CHLR</name>
<evidence type="ECO:0000256" key="2">
    <source>
        <dbReference type="ARBA" id="ARBA00022475"/>
    </source>
</evidence>
<keyword evidence="7 8" id="KW-0472">Membrane</keyword>
<accession>A0A178MCN4</accession>
<evidence type="ECO:0000313" key="10">
    <source>
        <dbReference type="Proteomes" id="UP000078287"/>
    </source>
</evidence>
<evidence type="ECO:0000256" key="7">
    <source>
        <dbReference type="ARBA" id="ARBA00023136"/>
    </source>
</evidence>
<evidence type="ECO:0008006" key="11">
    <source>
        <dbReference type="Google" id="ProtNLM"/>
    </source>
</evidence>
<feature type="transmembrane region" description="Helical" evidence="8">
    <location>
        <begin position="129"/>
        <end position="148"/>
    </location>
</feature>
<gene>
    <name evidence="9" type="ORF">A6A03_13710</name>
</gene>
<feature type="transmembrane region" description="Helical" evidence="8">
    <location>
        <begin position="181"/>
        <end position="214"/>
    </location>
</feature>
<dbReference type="PANTHER" id="PTHR33908">
    <property type="entry name" value="MANNOSYLTRANSFERASE YKCB-RELATED"/>
    <property type="match status" value="1"/>
</dbReference>
<comment type="subcellular location">
    <subcellularLocation>
        <location evidence="1">Cell membrane</location>
        <topology evidence="1">Multi-pass membrane protein</topology>
    </subcellularLocation>
</comment>
<evidence type="ECO:0000313" key="9">
    <source>
        <dbReference type="EMBL" id="OAN45907.1"/>
    </source>
</evidence>
<organism evidence="9 10">
    <name type="scientific">Chloroflexus islandicus</name>
    <dbReference type="NCBI Taxonomy" id="1707952"/>
    <lineage>
        <taxon>Bacteria</taxon>
        <taxon>Bacillati</taxon>
        <taxon>Chloroflexota</taxon>
        <taxon>Chloroflexia</taxon>
        <taxon>Chloroflexales</taxon>
        <taxon>Chloroflexineae</taxon>
        <taxon>Chloroflexaceae</taxon>
        <taxon>Chloroflexus</taxon>
    </lineage>
</organism>
<keyword evidence="5 8" id="KW-0812">Transmembrane</keyword>
<dbReference type="AlphaFoldDB" id="A0A178MCN4"/>
<feature type="transmembrane region" description="Helical" evidence="8">
    <location>
        <begin position="625"/>
        <end position="648"/>
    </location>
</feature>
<dbReference type="STRING" id="1707952.A6A03_13710"/>
<evidence type="ECO:0000256" key="6">
    <source>
        <dbReference type="ARBA" id="ARBA00022989"/>
    </source>
</evidence>
<evidence type="ECO:0000256" key="8">
    <source>
        <dbReference type="SAM" id="Phobius"/>
    </source>
</evidence>
<comment type="caution">
    <text evidence="9">The sequence shown here is derived from an EMBL/GenBank/DDBJ whole genome shotgun (WGS) entry which is preliminary data.</text>
</comment>
<evidence type="ECO:0000256" key="5">
    <source>
        <dbReference type="ARBA" id="ARBA00022692"/>
    </source>
</evidence>
<evidence type="ECO:0000256" key="3">
    <source>
        <dbReference type="ARBA" id="ARBA00022676"/>
    </source>
</evidence>
<feature type="transmembrane region" description="Helical" evidence="8">
    <location>
        <begin position="388"/>
        <end position="410"/>
    </location>
</feature>
<keyword evidence="2" id="KW-1003">Cell membrane</keyword>
<dbReference type="GO" id="GO:0009103">
    <property type="term" value="P:lipopolysaccharide biosynthetic process"/>
    <property type="evidence" value="ECO:0007669"/>
    <property type="project" value="UniProtKB-ARBA"/>
</dbReference>
<dbReference type="RefSeq" id="WP_066787032.1">
    <property type="nucleotide sequence ID" value="NZ_LWQS01000050.1"/>
</dbReference>
<dbReference type="Proteomes" id="UP000078287">
    <property type="component" value="Unassembled WGS sequence"/>
</dbReference>
<dbReference type="PANTHER" id="PTHR33908:SF11">
    <property type="entry name" value="MEMBRANE PROTEIN"/>
    <property type="match status" value="1"/>
</dbReference>
<feature type="transmembrane region" description="Helical" evidence="8">
    <location>
        <begin position="327"/>
        <end position="346"/>
    </location>
</feature>
<feature type="transmembrane region" description="Helical" evidence="8">
    <location>
        <begin position="358"/>
        <end position="376"/>
    </location>
</feature>
<evidence type="ECO:0000256" key="1">
    <source>
        <dbReference type="ARBA" id="ARBA00004651"/>
    </source>
</evidence>
<feature type="transmembrane region" description="Helical" evidence="8">
    <location>
        <begin position="243"/>
        <end position="263"/>
    </location>
</feature>
<feature type="transmembrane region" description="Helical" evidence="8">
    <location>
        <begin position="302"/>
        <end position="320"/>
    </location>
</feature>
<sequence length="650" mass="69988">MRLASAIFLIFCGFYLLTMSGHTYSADEETMLAVTRSLIERGDVAVVAIAESPFVALRPGLDDRGYSPFGVLPSLLAIPFHLLGELIASSGARADYATRFAVTALNGLLTAATCAVLALWALRLGATKGWAVILALLYGLATLAWPYARTFFSEPLAGLLILIAAERAHAAWSYQRPIARWLALFVSGIAAGFLLVTRIAAGIVLPVFGVYVLWEAWRSSMSASNASQFAPFTNISRRITQTLGLVAVWISGMIPGGLLFIWYNLARFGTPIASGYASEAYEFTTPFLTGLTGMLFSPGKSVFLFAPPILLAIPGGIALWQRGERAVVLLVIGLFCSHLGLYAGWGQWQGGGVWGPRFLLPVIAPLIVLGAGMFLREARQPAATYRRVALAVLTGLLGFAGNVGGVLLNFDTYVVYVPPAEQQCPIEPSPLIGHWCLLAERWQRYATAPPVCKLGAGMYPSEAPDGAALPRRTGQRGVVNCATEDGGRLTLVIDDWRPAEAPTSALRLRLNGNDLGALPEGQRRVYHLLIEPGQAQLEIVAREWNPMAVGFSDRNEPLGPLITRLRGITASGVELAVVDTAIAPLPVNPLSRWAWNYDPPNQHLVDHWAWYLPRSELAGLPAQRLAAFILSTGSGLLAVGLVLLACALRK</sequence>
<keyword evidence="10" id="KW-1185">Reference proteome</keyword>
<evidence type="ECO:0000256" key="4">
    <source>
        <dbReference type="ARBA" id="ARBA00022679"/>
    </source>
</evidence>
<reference evidence="9 10" key="1">
    <citation type="submission" date="2016-04" db="EMBL/GenBank/DDBJ databases">
        <title>Chloroflexus islandicus sp. nov., a thermophilic filamentous anoxygenic phototrophic bacterium from geyser Strokkur (Iceland).</title>
        <authorList>
            <person name="Gaisin V.A."/>
            <person name="Kalashnikov A.M."/>
            <person name="Sukhacheva M.V."/>
            <person name="Grouzdev D.S."/>
            <person name="Ivanov T.M."/>
            <person name="Kuznetsov B."/>
            <person name="Gorlenko V.M."/>
        </authorList>
    </citation>
    <scope>NUCLEOTIDE SEQUENCE [LARGE SCALE GENOMIC DNA]</scope>
    <source>
        <strain evidence="10">isl-2</strain>
    </source>
</reference>
<keyword evidence="3" id="KW-0328">Glycosyltransferase</keyword>
<keyword evidence="4" id="KW-0808">Transferase</keyword>
<dbReference type="OrthoDB" id="136918at2"/>
<dbReference type="GO" id="GO:0016763">
    <property type="term" value="F:pentosyltransferase activity"/>
    <property type="evidence" value="ECO:0007669"/>
    <property type="project" value="TreeGrafter"/>
</dbReference>
<protein>
    <recommendedName>
        <fullName evidence="11">Glycosyltransferase RgtA/B/C/D-like domain-containing protein</fullName>
    </recommendedName>
</protein>
<proteinExistence type="predicted"/>